<proteinExistence type="inferred from homology"/>
<keyword evidence="2" id="KW-0521">NADP</keyword>
<reference evidence="4" key="1">
    <citation type="submission" date="2017-12" db="EMBL/GenBank/DDBJ databases">
        <authorList>
            <person name="Thomas-White K."/>
            <person name="Wolfe A.J."/>
        </authorList>
    </citation>
    <scope>NUCLEOTIDE SEQUENCE</scope>
    <source>
        <strain evidence="4">UMB0763</strain>
    </source>
</reference>
<dbReference type="PANTHER" id="PTHR10491">
    <property type="entry name" value="DTDP-4-DEHYDRORHAMNOSE REDUCTASE"/>
    <property type="match status" value="1"/>
</dbReference>
<dbReference type="GO" id="GO:0019305">
    <property type="term" value="P:dTDP-rhamnose biosynthetic process"/>
    <property type="evidence" value="ECO:0007669"/>
    <property type="project" value="TreeGrafter"/>
</dbReference>
<comment type="similarity">
    <text evidence="1 2">Belongs to the dTDP-4-dehydrorhamnose reductase family.</text>
</comment>
<dbReference type="RefSeq" id="WP_101677849.1">
    <property type="nucleotide sequence ID" value="NZ_CAMIHY010000061.1"/>
</dbReference>
<dbReference type="InterPro" id="IPR036291">
    <property type="entry name" value="NAD(P)-bd_dom_sf"/>
</dbReference>
<dbReference type="GO" id="GO:0005829">
    <property type="term" value="C:cytosol"/>
    <property type="evidence" value="ECO:0007669"/>
    <property type="project" value="TreeGrafter"/>
</dbReference>
<dbReference type="CDD" id="cd05254">
    <property type="entry name" value="dTDP_HR_like_SDR_e"/>
    <property type="match status" value="1"/>
</dbReference>
<dbReference type="Gene3D" id="3.90.25.10">
    <property type="entry name" value="UDP-galactose 4-epimerase, domain 1"/>
    <property type="match status" value="1"/>
</dbReference>
<dbReference type="InterPro" id="IPR029903">
    <property type="entry name" value="RmlD-like-bd"/>
</dbReference>
<evidence type="ECO:0000313" key="4">
    <source>
        <dbReference type="EMBL" id="WOT01464.1"/>
    </source>
</evidence>
<dbReference type="InterPro" id="IPR005913">
    <property type="entry name" value="dTDP_dehydrorham_reduct"/>
</dbReference>
<dbReference type="PANTHER" id="PTHR10491:SF4">
    <property type="entry name" value="METHIONINE ADENOSYLTRANSFERASE 2 SUBUNIT BETA"/>
    <property type="match status" value="1"/>
</dbReference>
<dbReference type="EMBL" id="CP136958">
    <property type="protein sequence ID" value="WOT01464.1"/>
    <property type="molecule type" value="Genomic_DNA"/>
</dbReference>
<evidence type="ECO:0000256" key="1">
    <source>
        <dbReference type="ARBA" id="ARBA00010944"/>
    </source>
</evidence>
<accession>A0AAF0YT48</accession>
<protein>
    <recommendedName>
        <fullName evidence="2">dTDP-4-dehydrorhamnose reductase</fullName>
        <ecNumber evidence="2">1.1.1.133</ecNumber>
    </recommendedName>
</protein>
<organism evidence="4 5">
    <name type="scientific">Corynebacterium pyruviciproducens</name>
    <dbReference type="NCBI Taxonomy" id="598660"/>
    <lineage>
        <taxon>Bacteria</taxon>
        <taxon>Bacillati</taxon>
        <taxon>Actinomycetota</taxon>
        <taxon>Actinomycetes</taxon>
        <taxon>Mycobacteriales</taxon>
        <taxon>Corynebacteriaceae</taxon>
        <taxon>Corynebacterium</taxon>
    </lineage>
</organism>
<gene>
    <name evidence="4" type="ORF">CYJ47_09315</name>
</gene>
<sequence>MEIAVLGKSGQLGTALRLTNPGFRVRWLGCEDIDLAALAHGEGHNPAREALAGVGCLVNCAARTDVDKQESDREAAEDVNHRGVERLGELTDTRIVHVSTDYVFGSQAPRVPLTPQDETEPDTVYGATKLAGERALVQRGNALIVRTAWLFSGDCLPSVKDFVSTMVARARQGQASRVVADQTGSPTFAFDLARGLWEAVDSEATGVVHAVGNGQATWFEVAQAAYQAAGADPGLVTACTSEEYPQVAKRPPWSVLSTRSWELAGFTPFPEWRSGVERAVAGRIQ</sequence>
<dbReference type="GO" id="GO:0008831">
    <property type="term" value="F:dTDP-4-dehydrorhamnose reductase activity"/>
    <property type="evidence" value="ECO:0007669"/>
    <property type="project" value="UniProtKB-EC"/>
</dbReference>
<keyword evidence="2" id="KW-0560">Oxidoreductase</keyword>
<comment type="pathway">
    <text evidence="2">Carbohydrate biosynthesis; dTDP-L-rhamnose biosynthesis.</text>
</comment>
<evidence type="ECO:0000259" key="3">
    <source>
        <dbReference type="Pfam" id="PF04321"/>
    </source>
</evidence>
<dbReference type="EC" id="1.1.1.133" evidence="2"/>
<dbReference type="AlphaFoldDB" id="A0AAF0YT48"/>
<name>A0AAF0YT48_9CORY</name>
<evidence type="ECO:0000313" key="5">
    <source>
        <dbReference type="Proteomes" id="UP000234560"/>
    </source>
</evidence>
<dbReference type="Proteomes" id="UP000234560">
    <property type="component" value="Chromosome"/>
</dbReference>
<comment type="function">
    <text evidence="2">Catalyzes the reduction of dTDP-6-deoxy-L-lyxo-4-hexulose to yield dTDP-L-rhamnose.</text>
</comment>
<dbReference type="KEGG" id="cpyr:CYJ47_09315"/>
<dbReference type="SUPFAM" id="SSF51735">
    <property type="entry name" value="NAD(P)-binding Rossmann-fold domains"/>
    <property type="match status" value="1"/>
</dbReference>
<dbReference type="Pfam" id="PF04321">
    <property type="entry name" value="RmlD_sub_bind"/>
    <property type="match status" value="1"/>
</dbReference>
<feature type="domain" description="RmlD-like substrate binding" evidence="3">
    <location>
        <begin position="1"/>
        <end position="281"/>
    </location>
</feature>
<reference evidence="4" key="2">
    <citation type="submission" date="2023-10" db="EMBL/GenBank/DDBJ databases">
        <authorList>
            <person name="Choi B."/>
        </authorList>
    </citation>
    <scope>NUCLEOTIDE SEQUENCE</scope>
    <source>
        <strain evidence="4">UMB0763</strain>
    </source>
</reference>
<dbReference type="Gene3D" id="3.40.50.720">
    <property type="entry name" value="NAD(P)-binding Rossmann-like Domain"/>
    <property type="match status" value="1"/>
</dbReference>
<evidence type="ECO:0000256" key="2">
    <source>
        <dbReference type="RuleBase" id="RU364082"/>
    </source>
</evidence>